<evidence type="ECO:0000256" key="3">
    <source>
        <dbReference type="SAM" id="Phobius"/>
    </source>
</evidence>
<name>A0ABD1VGV3_9LAMI</name>
<keyword evidence="7" id="KW-1185">Reference proteome</keyword>
<dbReference type="PANTHER" id="PTHR10809:SF160">
    <property type="entry name" value="VESICLE-ASSOCIATED PROTEIN 1-3"/>
    <property type="match status" value="1"/>
</dbReference>
<organism evidence="6 7">
    <name type="scientific">Forsythia ovata</name>
    <dbReference type="NCBI Taxonomy" id="205694"/>
    <lineage>
        <taxon>Eukaryota</taxon>
        <taxon>Viridiplantae</taxon>
        <taxon>Streptophyta</taxon>
        <taxon>Embryophyta</taxon>
        <taxon>Tracheophyta</taxon>
        <taxon>Spermatophyta</taxon>
        <taxon>Magnoliopsida</taxon>
        <taxon>eudicotyledons</taxon>
        <taxon>Gunneridae</taxon>
        <taxon>Pentapetalae</taxon>
        <taxon>asterids</taxon>
        <taxon>lamiids</taxon>
        <taxon>Lamiales</taxon>
        <taxon>Oleaceae</taxon>
        <taxon>Forsythieae</taxon>
        <taxon>Forsythia</taxon>
    </lineage>
</organism>
<dbReference type="InterPro" id="IPR013783">
    <property type="entry name" value="Ig-like_fold"/>
</dbReference>
<keyword evidence="3" id="KW-0472">Membrane</keyword>
<dbReference type="InterPro" id="IPR000535">
    <property type="entry name" value="MSP_dom"/>
</dbReference>
<proteinExistence type="inferred from homology"/>
<dbReference type="AlphaFoldDB" id="A0ABD1VGV3"/>
<comment type="similarity">
    <text evidence="1">Belongs to the VAMP-associated protein (VAP) (TC 9.B.17) family.</text>
</comment>
<gene>
    <name evidence="5" type="ORF">Fot_17921</name>
    <name evidence="6" type="ORF">Fot_17968</name>
</gene>
<dbReference type="EMBL" id="JBFOLJ010000005">
    <property type="protein sequence ID" value="KAL2536577.1"/>
    <property type="molecule type" value="Genomic_DNA"/>
</dbReference>
<keyword evidence="3" id="KW-0812">Transmembrane</keyword>
<evidence type="ECO:0000259" key="4">
    <source>
        <dbReference type="PROSITE" id="PS50202"/>
    </source>
</evidence>
<protein>
    <submittedName>
        <fullName evidence="6">Vesicle-associated protein 1-3</fullName>
    </submittedName>
</protein>
<accession>A0ABD1VGV3</accession>
<dbReference type="InterPro" id="IPR008962">
    <property type="entry name" value="PapD-like_sf"/>
</dbReference>
<evidence type="ECO:0000313" key="6">
    <source>
        <dbReference type="EMBL" id="KAL2536577.1"/>
    </source>
</evidence>
<dbReference type="PANTHER" id="PTHR10809">
    <property type="entry name" value="VESICLE-ASSOCIATED MEMBRANE PROTEIN-ASSOCIATED PROTEIN"/>
    <property type="match status" value="1"/>
</dbReference>
<dbReference type="Pfam" id="PF00635">
    <property type="entry name" value="Motile_Sperm"/>
    <property type="match status" value="1"/>
</dbReference>
<comment type="caution">
    <text evidence="6">The sequence shown here is derived from an EMBL/GenBank/DDBJ whole genome shotgun (WGS) entry which is preliminary data.</text>
</comment>
<evidence type="ECO:0000256" key="1">
    <source>
        <dbReference type="ARBA" id="ARBA00008932"/>
    </source>
</evidence>
<dbReference type="FunFam" id="2.60.40.10:FF:000813">
    <property type="entry name" value="Vesicle-associated protein 1-1"/>
    <property type="match status" value="1"/>
</dbReference>
<sequence>MGDFLYIQPSELKFPYELRKQSSCSMQLTNKTDQYIAFKVKTTSPKRYCVRPNAGVVLPNSVCNVTVTMQAHKEAPVDMQCKDKFLVQSVVAPGGTTNKDITPEMFNRKDGKIVNEVKLRVIYIPANPPSPVPEGDEEGSPRTSSVEDDSKTSSLPEAVTRLLDESNGNGKLSSSEARSMISKMTEEKASAIQQNKKLQEELELLKRQTGKTRAGGASMFVVLVSLLLGILVGYFIHRT</sequence>
<dbReference type="Gene3D" id="2.60.40.10">
    <property type="entry name" value="Immunoglobulins"/>
    <property type="match status" value="1"/>
</dbReference>
<reference evidence="7" key="1">
    <citation type="submission" date="2024-07" db="EMBL/GenBank/DDBJ databases">
        <title>Two chromosome-level genome assemblies of Korean endemic species Abeliophyllum distichum and Forsythia ovata (Oleaceae).</title>
        <authorList>
            <person name="Jang H."/>
        </authorList>
    </citation>
    <scope>NUCLEOTIDE SEQUENCE [LARGE SCALE GENOMIC DNA]</scope>
</reference>
<feature type="compositionally biased region" description="Polar residues" evidence="2">
    <location>
        <begin position="166"/>
        <end position="177"/>
    </location>
</feature>
<dbReference type="PROSITE" id="PS50202">
    <property type="entry name" value="MSP"/>
    <property type="match status" value="1"/>
</dbReference>
<dbReference type="EMBL" id="JBFOLJ010000005">
    <property type="protein sequence ID" value="KAL2536530.1"/>
    <property type="molecule type" value="Genomic_DNA"/>
</dbReference>
<reference evidence="6" key="2">
    <citation type="submission" date="2024-07" db="EMBL/GenBank/DDBJ databases">
        <title>Two chromosome-level genome assemblies of Korean endemic species Abeliophyllum distichum and Forsythia ovata (Oleaceae).</title>
        <authorList>
            <person name="Mun J.H."/>
        </authorList>
    </citation>
    <scope>NUCLEOTIDE SEQUENCE</scope>
    <source>
        <strain evidence="6">KNKB202402200001</strain>
        <tissue evidence="6">Leaf</tissue>
    </source>
</reference>
<evidence type="ECO:0000313" key="5">
    <source>
        <dbReference type="EMBL" id="KAL2536530.1"/>
    </source>
</evidence>
<dbReference type="SUPFAM" id="SSF49354">
    <property type="entry name" value="PapD-like"/>
    <property type="match status" value="1"/>
</dbReference>
<dbReference type="GO" id="GO:0005783">
    <property type="term" value="C:endoplasmic reticulum"/>
    <property type="evidence" value="ECO:0007669"/>
    <property type="project" value="UniProtKB-ARBA"/>
</dbReference>
<dbReference type="PIRSF" id="PIRSF019693">
    <property type="entry name" value="VAMP-associated"/>
    <property type="match status" value="1"/>
</dbReference>
<evidence type="ECO:0000313" key="7">
    <source>
        <dbReference type="Proteomes" id="UP001604277"/>
    </source>
</evidence>
<feature type="domain" description="MSP" evidence="4">
    <location>
        <begin position="4"/>
        <end position="124"/>
    </location>
</feature>
<keyword evidence="3" id="KW-1133">Transmembrane helix</keyword>
<feature type="region of interest" description="Disordered" evidence="2">
    <location>
        <begin position="125"/>
        <end position="193"/>
    </location>
</feature>
<feature type="transmembrane region" description="Helical" evidence="3">
    <location>
        <begin position="214"/>
        <end position="236"/>
    </location>
</feature>
<dbReference type="Proteomes" id="UP001604277">
    <property type="component" value="Unassembled WGS sequence"/>
</dbReference>
<evidence type="ECO:0000256" key="2">
    <source>
        <dbReference type="SAM" id="MobiDB-lite"/>
    </source>
</evidence>
<dbReference type="InterPro" id="IPR016763">
    <property type="entry name" value="VAP"/>
</dbReference>